<evidence type="ECO:0000313" key="3">
    <source>
        <dbReference type="Proteomes" id="UP000823882"/>
    </source>
</evidence>
<keyword evidence="2" id="KW-0378">Hydrolase</keyword>
<accession>A0A9D2T056</accession>
<dbReference type="InterPro" id="IPR029058">
    <property type="entry name" value="AB_hydrolase_fold"/>
</dbReference>
<dbReference type="Gene3D" id="3.40.50.1820">
    <property type="entry name" value="alpha/beta hydrolase"/>
    <property type="match status" value="1"/>
</dbReference>
<reference evidence="2" key="2">
    <citation type="submission" date="2021-04" db="EMBL/GenBank/DDBJ databases">
        <authorList>
            <person name="Gilroy R."/>
        </authorList>
    </citation>
    <scope>NUCLEOTIDE SEQUENCE</scope>
    <source>
        <strain evidence="2">CHK186-1790</strain>
    </source>
</reference>
<reference evidence="2" key="1">
    <citation type="journal article" date="2021" name="PeerJ">
        <title>Extensive microbial diversity within the chicken gut microbiome revealed by metagenomics and culture.</title>
        <authorList>
            <person name="Gilroy R."/>
            <person name="Ravi A."/>
            <person name="Getino M."/>
            <person name="Pursley I."/>
            <person name="Horton D.L."/>
            <person name="Alikhan N.F."/>
            <person name="Baker D."/>
            <person name="Gharbi K."/>
            <person name="Hall N."/>
            <person name="Watson M."/>
            <person name="Adriaenssens E.M."/>
            <person name="Foster-Nyarko E."/>
            <person name="Jarju S."/>
            <person name="Secka A."/>
            <person name="Antonio M."/>
            <person name="Oren A."/>
            <person name="Chaudhuri R.R."/>
            <person name="La Ragione R."/>
            <person name="Hildebrand F."/>
            <person name="Pallen M.J."/>
        </authorList>
    </citation>
    <scope>NUCLEOTIDE SEQUENCE</scope>
    <source>
        <strain evidence="2">CHK186-1790</strain>
    </source>
</reference>
<sequence length="165" mass="18002">VFGQAVSGVLCRLKGPRHVSRLVTALSLGAYNRQFRPNRTSADWISSDPEAVDAYVADPLCRFVPTVGMFHDMLGGLRRIGDPSQLAHMDPATPVAFFAGADDPVGDQGRGVEKTARLFQEAGCRSVSVKLYPGARHELLNERIREQVYDDLLSWLEAHLAGTPG</sequence>
<dbReference type="GO" id="GO:0016787">
    <property type="term" value="F:hydrolase activity"/>
    <property type="evidence" value="ECO:0007669"/>
    <property type="project" value="UniProtKB-KW"/>
</dbReference>
<name>A0A9D2T056_9FIRM</name>
<dbReference type="EMBL" id="DWWJ01000153">
    <property type="protein sequence ID" value="HJC41577.1"/>
    <property type="molecule type" value="Genomic_DNA"/>
</dbReference>
<dbReference type="Pfam" id="PF12146">
    <property type="entry name" value="Hydrolase_4"/>
    <property type="match status" value="1"/>
</dbReference>
<dbReference type="AlphaFoldDB" id="A0A9D2T056"/>
<feature type="non-terminal residue" evidence="2">
    <location>
        <position position="1"/>
    </location>
</feature>
<dbReference type="SUPFAM" id="SSF53474">
    <property type="entry name" value="alpha/beta-Hydrolases"/>
    <property type="match status" value="1"/>
</dbReference>
<protein>
    <submittedName>
        <fullName evidence="2">Alpha/beta hydrolase</fullName>
    </submittedName>
</protein>
<proteinExistence type="predicted"/>
<comment type="caution">
    <text evidence="2">The sequence shown here is derived from an EMBL/GenBank/DDBJ whole genome shotgun (WGS) entry which is preliminary data.</text>
</comment>
<dbReference type="Proteomes" id="UP000823882">
    <property type="component" value="Unassembled WGS sequence"/>
</dbReference>
<dbReference type="InterPro" id="IPR022742">
    <property type="entry name" value="Hydrolase_4"/>
</dbReference>
<evidence type="ECO:0000259" key="1">
    <source>
        <dbReference type="Pfam" id="PF12146"/>
    </source>
</evidence>
<gene>
    <name evidence="2" type="ORF">H9701_08495</name>
</gene>
<evidence type="ECO:0000313" key="2">
    <source>
        <dbReference type="EMBL" id="HJC41577.1"/>
    </source>
</evidence>
<feature type="domain" description="Serine aminopeptidase S33" evidence="1">
    <location>
        <begin position="18"/>
        <end position="143"/>
    </location>
</feature>
<organism evidence="2 3">
    <name type="scientific">Candidatus Intestinimonas pullistercoris</name>
    <dbReference type="NCBI Taxonomy" id="2838623"/>
    <lineage>
        <taxon>Bacteria</taxon>
        <taxon>Bacillati</taxon>
        <taxon>Bacillota</taxon>
        <taxon>Clostridia</taxon>
        <taxon>Eubacteriales</taxon>
        <taxon>Intestinimonas</taxon>
    </lineage>
</organism>